<evidence type="ECO:0000313" key="2">
    <source>
        <dbReference type="EMBL" id="KKQ75910.1"/>
    </source>
</evidence>
<reference evidence="2 3" key="1">
    <citation type="journal article" date="2015" name="Nature">
        <title>rRNA introns, odd ribosomes, and small enigmatic genomes across a large radiation of phyla.</title>
        <authorList>
            <person name="Brown C.T."/>
            <person name="Hug L.A."/>
            <person name="Thomas B.C."/>
            <person name="Sharon I."/>
            <person name="Castelle C.J."/>
            <person name="Singh A."/>
            <person name="Wilkins M.J."/>
            <person name="Williams K.H."/>
            <person name="Banfield J.F."/>
        </authorList>
    </citation>
    <scope>NUCLEOTIDE SEQUENCE [LARGE SCALE GENOMIC DNA]</scope>
</reference>
<name>A0A0G0KK80_9BACT</name>
<dbReference type="SUPFAM" id="SSF53756">
    <property type="entry name" value="UDP-Glycosyltransferase/glycogen phosphorylase"/>
    <property type="match status" value="1"/>
</dbReference>
<evidence type="ECO:0000313" key="3">
    <source>
        <dbReference type="Proteomes" id="UP000034181"/>
    </source>
</evidence>
<sequence>MTLPRIIWALNKYGLSGFTQFVLAEARVIRLRHVENSYSQLREDLIIDKLLNYPAKGLYLDVGANDPIRFNNTHRFYKRGWSGINIDPNKSSINKFTKIRTRDTNLRLAIGNDKGINHLYVFDPDTLSTLSKQESKLNRAWGGRLLRKEKIKVTTLADICNQYIGFQTVDFLSIDAEGNNYEVLKSNDWVRCRPRVVCVEGLEAKNLTLEGRKILRYMKSLGYKEAARTFCNLIFVDPHFAQKFNLFQNSRCVLVTHRSAPAHGDDIRQYFINKKCAKFWFIAHEFAQVETRRTYIETFEKGQLVNKVYGPDFRILPDLLVFAKDILSTIWLLLTVVRKADLYVGASAFDTLPGIICKKIIQLRATFFLTIDFVPKRFAFPILNKIYILIDKYSLLHSTQTWNPSPRMAEGREIVWGYPKSYRSRQVNMPFGIWLDQFPVSRKKTKEPTLIFSGHLVPKQGVQLALESMPLILKSQPKTKLIVIGKGEYLPELQKIAQRLHISKQVSFLGYVDPATQSRLLLSSWIGLATFDPQLDTFSYYADPGKIKTYLGHGLPVVLTDVPYIAQVVNQKKAGKMIKYDPRDFADAIIGLISNPALLRQYSQNARSLAESFDWNRTLDAQLIPYV</sequence>
<dbReference type="PANTHER" id="PTHR12526:SF638">
    <property type="entry name" value="SPORE COAT PROTEIN SA"/>
    <property type="match status" value="1"/>
</dbReference>
<accession>A0A0G0KK80</accession>
<dbReference type="PANTHER" id="PTHR12526">
    <property type="entry name" value="GLYCOSYLTRANSFERASE"/>
    <property type="match status" value="1"/>
</dbReference>
<dbReference type="InterPro" id="IPR006342">
    <property type="entry name" value="FkbM_mtfrase"/>
</dbReference>
<evidence type="ECO:0000259" key="1">
    <source>
        <dbReference type="Pfam" id="PF05050"/>
    </source>
</evidence>
<dbReference type="Gene3D" id="3.40.50.150">
    <property type="entry name" value="Vaccinia Virus protein VP39"/>
    <property type="match status" value="1"/>
</dbReference>
<protein>
    <recommendedName>
        <fullName evidence="1">Methyltransferase FkbM domain-containing protein</fullName>
    </recommendedName>
</protein>
<dbReference type="AlphaFoldDB" id="A0A0G0KK80"/>
<dbReference type="Proteomes" id="UP000034181">
    <property type="component" value="Unassembled WGS sequence"/>
</dbReference>
<organism evidence="2 3">
    <name type="scientific">Candidatus Woesebacteria bacterium GW2011_GWB1_38_5b</name>
    <dbReference type="NCBI Taxonomy" id="1618569"/>
    <lineage>
        <taxon>Bacteria</taxon>
        <taxon>Candidatus Woeseibacteriota</taxon>
    </lineage>
</organism>
<comment type="caution">
    <text evidence="2">The sequence shown here is derived from an EMBL/GenBank/DDBJ whole genome shotgun (WGS) entry which is preliminary data.</text>
</comment>
<dbReference type="Gene3D" id="3.40.50.2000">
    <property type="entry name" value="Glycogen Phosphorylase B"/>
    <property type="match status" value="1"/>
</dbReference>
<dbReference type="SUPFAM" id="SSF53335">
    <property type="entry name" value="S-adenosyl-L-methionine-dependent methyltransferases"/>
    <property type="match status" value="1"/>
</dbReference>
<dbReference type="InterPro" id="IPR029063">
    <property type="entry name" value="SAM-dependent_MTases_sf"/>
</dbReference>
<gene>
    <name evidence="2" type="ORF">US96_C0002G0023</name>
</gene>
<dbReference type="CDD" id="cd03801">
    <property type="entry name" value="GT4_PimA-like"/>
    <property type="match status" value="1"/>
</dbReference>
<feature type="domain" description="Methyltransferase FkbM" evidence="1">
    <location>
        <begin position="61"/>
        <end position="224"/>
    </location>
</feature>
<dbReference type="Pfam" id="PF05050">
    <property type="entry name" value="Methyltransf_21"/>
    <property type="match status" value="1"/>
</dbReference>
<dbReference type="Pfam" id="PF13692">
    <property type="entry name" value="Glyco_trans_1_4"/>
    <property type="match status" value="1"/>
</dbReference>
<dbReference type="NCBIfam" id="TIGR01444">
    <property type="entry name" value="fkbM_fam"/>
    <property type="match status" value="1"/>
</dbReference>
<proteinExistence type="predicted"/>
<dbReference type="EMBL" id="LBUZ01000002">
    <property type="protein sequence ID" value="KKQ75910.1"/>
    <property type="molecule type" value="Genomic_DNA"/>
</dbReference>
<dbReference type="GO" id="GO:0016757">
    <property type="term" value="F:glycosyltransferase activity"/>
    <property type="evidence" value="ECO:0007669"/>
    <property type="project" value="TreeGrafter"/>
</dbReference>